<dbReference type="Gene3D" id="1.20.1730.10">
    <property type="entry name" value="Sodium/glucose cotransporter"/>
    <property type="match status" value="1"/>
</dbReference>
<feature type="transmembrane region" description="Helical" evidence="14">
    <location>
        <begin position="6"/>
        <end position="27"/>
    </location>
</feature>
<keyword evidence="11 14" id="KW-0739">Sodium transport</keyword>
<protein>
    <recommendedName>
        <fullName evidence="14">Sodium/proline symporter</fullName>
    </recommendedName>
    <alternativeName>
        <fullName evidence="14">Proline permease</fullName>
    </alternativeName>
</protein>
<gene>
    <name evidence="15" type="ORF">ESY86_15470</name>
</gene>
<dbReference type="GO" id="GO:0031402">
    <property type="term" value="F:sodium ion binding"/>
    <property type="evidence" value="ECO:0007669"/>
    <property type="project" value="UniProtKB-UniRule"/>
</dbReference>
<dbReference type="Pfam" id="PF00474">
    <property type="entry name" value="SSF"/>
    <property type="match status" value="1"/>
</dbReference>
<dbReference type="CDD" id="cd11475">
    <property type="entry name" value="SLC5sbd_PutP"/>
    <property type="match status" value="1"/>
</dbReference>
<sequence>MITKLIVLSVYVAILFLIGILASRRVKSMSDYYLGGKKMGFWAVAFSARATGESGWLLIGLTGMGAIAGYSGYWVVVGEVLGVFLSWQFMAKKFKRRSDDYNSITIPDYLQSHFKSSTNTLRILSASVLVVFVVIYVASQMDVTGIAFESMLNIDYRIGALVGFGIVLLYIFVGGFVAAVWSDMFQGILMFFGLVLIPIVVWFSMDHGAGVTAGLNAIDPTLTQIMGRSEDGWMNFFTILGFSMIGLGFLGSPQVYVRFMSIKSEKEIDKGKWVALIFTLLTDAAAVTIGILARIYFTKEGQDPEAILGTGGEDVLSMITHEFLPTILVAIFIAIVLSAIMSTIDSLLILASSAITRDFYQKIFRPDLKDKDLTKLSRLVTVAMAMAALGIAILLYNLYPDRQVFWIMIFGWSGIAATFCPVIILSLFWKGYSEQGAIVSMITGFASVILFKFVFAKIEGIGAYLQELDVLAPSFALAMITGYIASKIYPPKHDGIE</sequence>
<evidence type="ECO:0000256" key="2">
    <source>
        <dbReference type="ARBA" id="ARBA00006434"/>
    </source>
</evidence>
<feature type="transmembrane region" description="Helical" evidence="14">
    <location>
        <begin position="376"/>
        <end position="399"/>
    </location>
</feature>
<keyword evidence="16" id="KW-1185">Reference proteome</keyword>
<dbReference type="PANTHER" id="PTHR48086">
    <property type="entry name" value="SODIUM/PROLINE SYMPORTER-RELATED"/>
    <property type="match status" value="1"/>
</dbReference>
<evidence type="ECO:0000256" key="14">
    <source>
        <dbReference type="RuleBase" id="RU366012"/>
    </source>
</evidence>
<keyword evidence="14" id="KW-0029">Amino-acid transport</keyword>
<evidence type="ECO:0000256" key="12">
    <source>
        <dbReference type="ARBA" id="ARBA00033708"/>
    </source>
</evidence>
<evidence type="ECO:0000256" key="6">
    <source>
        <dbReference type="ARBA" id="ARBA00022847"/>
    </source>
</evidence>
<feature type="transmembrane region" description="Helical" evidence="14">
    <location>
        <begin position="273"/>
        <end position="297"/>
    </location>
</feature>
<evidence type="ECO:0000313" key="15">
    <source>
        <dbReference type="EMBL" id="TXD87867.1"/>
    </source>
</evidence>
<evidence type="ECO:0000256" key="9">
    <source>
        <dbReference type="ARBA" id="ARBA00023065"/>
    </source>
</evidence>
<keyword evidence="10 14" id="KW-0472">Membrane</keyword>
<comment type="similarity">
    <text evidence="2 13">Belongs to the sodium:solute symporter (SSF) (TC 2.A.21) family.</text>
</comment>
<keyword evidence="8 14" id="KW-0915">Sodium</keyword>
<dbReference type="NCBIfam" id="TIGR00813">
    <property type="entry name" value="sss"/>
    <property type="match status" value="1"/>
</dbReference>
<evidence type="ECO:0000256" key="7">
    <source>
        <dbReference type="ARBA" id="ARBA00022989"/>
    </source>
</evidence>
<evidence type="ECO:0000256" key="5">
    <source>
        <dbReference type="ARBA" id="ARBA00022692"/>
    </source>
</evidence>
<evidence type="ECO:0000256" key="10">
    <source>
        <dbReference type="ARBA" id="ARBA00023136"/>
    </source>
</evidence>
<keyword evidence="7 14" id="KW-1133">Transmembrane helix</keyword>
<feature type="transmembrane region" description="Helical" evidence="14">
    <location>
        <begin position="327"/>
        <end position="355"/>
    </location>
</feature>
<comment type="caution">
    <text evidence="15">The sequence shown here is derived from an EMBL/GenBank/DDBJ whole genome shotgun (WGS) entry which is preliminary data.</text>
</comment>
<organism evidence="15 16">
    <name type="scientific">Subsaximicrobium wynnwilliamsii</name>
    <dbReference type="NCBI Taxonomy" id="291179"/>
    <lineage>
        <taxon>Bacteria</taxon>
        <taxon>Pseudomonadati</taxon>
        <taxon>Bacteroidota</taxon>
        <taxon>Flavobacteriia</taxon>
        <taxon>Flavobacteriales</taxon>
        <taxon>Flavobacteriaceae</taxon>
        <taxon>Subsaximicrobium</taxon>
    </lineage>
</organism>
<keyword evidence="6 14" id="KW-0769">Symport</keyword>
<keyword evidence="4 14" id="KW-1003">Cell membrane</keyword>
<dbReference type="InterPro" id="IPR001734">
    <property type="entry name" value="Na/solute_symporter"/>
</dbReference>
<feature type="transmembrane region" description="Helical" evidence="14">
    <location>
        <begin position="67"/>
        <end position="87"/>
    </location>
</feature>
<feature type="transmembrane region" description="Helical" evidence="14">
    <location>
        <begin position="188"/>
        <end position="205"/>
    </location>
</feature>
<dbReference type="GO" id="GO:0005298">
    <property type="term" value="F:proline:sodium symporter activity"/>
    <property type="evidence" value="ECO:0007669"/>
    <property type="project" value="UniProtKB-UniRule"/>
</dbReference>
<comment type="function">
    <text evidence="14">Catalyzes the sodium-dependent uptake of extracellular L-proline.</text>
</comment>
<dbReference type="InterPro" id="IPR011851">
    <property type="entry name" value="Na/Pro_symporter"/>
</dbReference>
<dbReference type="PROSITE" id="PS50283">
    <property type="entry name" value="NA_SOLUT_SYMP_3"/>
    <property type="match status" value="1"/>
</dbReference>
<feature type="transmembrane region" description="Helical" evidence="14">
    <location>
        <begin position="158"/>
        <end position="181"/>
    </location>
</feature>
<accession>A0A5C6ZDQ2</accession>
<dbReference type="Proteomes" id="UP000321578">
    <property type="component" value="Unassembled WGS sequence"/>
</dbReference>
<reference evidence="15 16" key="1">
    <citation type="submission" date="2019-08" db="EMBL/GenBank/DDBJ databases">
        <title>Genomes of Subsaximicrobium wynnwilliamsii strains.</title>
        <authorList>
            <person name="Bowman J.P."/>
        </authorList>
    </citation>
    <scope>NUCLEOTIDE SEQUENCE [LARGE SCALE GENOMIC DNA]</scope>
    <source>
        <strain evidence="15 16">2-80-2</strain>
    </source>
</reference>
<dbReference type="AlphaFoldDB" id="A0A5C6ZDQ2"/>
<dbReference type="InterPro" id="IPR050277">
    <property type="entry name" value="Sodium:Solute_Symporter"/>
</dbReference>
<evidence type="ECO:0000256" key="11">
    <source>
        <dbReference type="ARBA" id="ARBA00023201"/>
    </source>
</evidence>
<keyword evidence="5 14" id="KW-0812">Transmembrane</keyword>
<dbReference type="GO" id="GO:0015824">
    <property type="term" value="P:proline transport"/>
    <property type="evidence" value="ECO:0007669"/>
    <property type="project" value="UniProtKB-UniRule"/>
</dbReference>
<dbReference type="GO" id="GO:0005886">
    <property type="term" value="C:plasma membrane"/>
    <property type="evidence" value="ECO:0007669"/>
    <property type="project" value="UniProtKB-SubCell"/>
</dbReference>
<evidence type="ECO:0000256" key="4">
    <source>
        <dbReference type="ARBA" id="ARBA00022475"/>
    </source>
</evidence>
<feature type="transmembrane region" description="Helical" evidence="14">
    <location>
        <begin position="405"/>
        <end position="429"/>
    </location>
</feature>
<feature type="transmembrane region" description="Helical" evidence="14">
    <location>
        <begin position="120"/>
        <end position="138"/>
    </location>
</feature>
<keyword evidence="9 14" id="KW-0406">Ion transport</keyword>
<feature type="transmembrane region" description="Helical" evidence="14">
    <location>
        <begin position="470"/>
        <end position="489"/>
    </location>
</feature>
<keyword evidence="3 14" id="KW-0813">Transport</keyword>
<feature type="transmembrane region" description="Helical" evidence="14">
    <location>
        <begin position="232"/>
        <end position="252"/>
    </location>
</feature>
<evidence type="ECO:0000313" key="16">
    <source>
        <dbReference type="Proteomes" id="UP000321578"/>
    </source>
</evidence>
<feature type="transmembrane region" description="Helical" evidence="14">
    <location>
        <begin position="436"/>
        <end position="458"/>
    </location>
</feature>
<dbReference type="PANTHER" id="PTHR48086:SF3">
    <property type="entry name" value="SODIUM_PROLINE SYMPORTER"/>
    <property type="match status" value="1"/>
</dbReference>
<dbReference type="EMBL" id="VORO01000019">
    <property type="protein sequence ID" value="TXD87867.1"/>
    <property type="molecule type" value="Genomic_DNA"/>
</dbReference>
<evidence type="ECO:0000256" key="1">
    <source>
        <dbReference type="ARBA" id="ARBA00004651"/>
    </source>
</evidence>
<proteinExistence type="inferred from homology"/>
<evidence type="ECO:0000256" key="13">
    <source>
        <dbReference type="RuleBase" id="RU362091"/>
    </source>
</evidence>
<evidence type="ECO:0000256" key="3">
    <source>
        <dbReference type="ARBA" id="ARBA00022448"/>
    </source>
</evidence>
<name>A0A5C6ZDQ2_9FLAO</name>
<dbReference type="OrthoDB" id="9814523at2"/>
<comment type="catalytic activity">
    <reaction evidence="12">
        <text>L-proline(in) + Na(+)(in) = L-proline(out) + Na(+)(out)</text>
        <dbReference type="Rhea" id="RHEA:28967"/>
        <dbReference type="ChEBI" id="CHEBI:29101"/>
        <dbReference type="ChEBI" id="CHEBI:60039"/>
    </reaction>
</comment>
<comment type="subcellular location">
    <subcellularLocation>
        <location evidence="1 14">Cell membrane</location>
        <topology evidence="1 14">Multi-pass membrane protein</topology>
    </subcellularLocation>
</comment>
<evidence type="ECO:0000256" key="8">
    <source>
        <dbReference type="ARBA" id="ARBA00023053"/>
    </source>
</evidence>
<dbReference type="InterPro" id="IPR038377">
    <property type="entry name" value="Na/Glc_symporter_sf"/>
</dbReference>
<dbReference type="RefSeq" id="WP_147087497.1">
    <property type="nucleotide sequence ID" value="NZ_VORM01000018.1"/>
</dbReference>